<dbReference type="Pfam" id="PF01165">
    <property type="entry name" value="Ribosomal_S21"/>
    <property type="match status" value="1"/>
</dbReference>
<dbReference type="PANTHER" id="PTHR21109:SF0">
    <property type="entry name" value="SMALL RIBOSOMAL SUBUNIT PROTEIN BS21M"/>
    <property type="match status" value="1"/>
</dbReference>
<dbReference type="WBParaSite" id="nRc.2.0.1.t46990-RA">
    <property type="protein sequence ID" value="nRc.2.0.1.t46990-RA"/>
    <property type="gene ID" value="nRc.2.0.1.g46990"/>
</dbReference>
<comment type="similarity">
    <text evidence="1">Belongs to the bacterial ribosomal protein bS21 family.</text>
</comment>
<name>A0A915L7A7_ROMCU</name>
<evidence type="ECO:0000313" key="5">
    <source>
        <dbReference type="WBParaSite" id="nRc.2.0.1.t46990-RA"/>
    </source>
</evidence>
<dbReference type="Proteomes" id="UP000887565">
    <property type="component" value="Unplaced"/>
</dbReference>
<dbReference type="Gene3D" id="1.20.5.1150">
    <property type="entry name" value="Ribosomal protein S8"/>
    <property type="match status" value="1"/>
</dbReference>
<dbReference type="GO" id="GO:0005840">
    <property type="term" value="C:ribosome"/>
    <property type="evidence" value="ECO:0007669"/>
    <property type="project" value="UniProtKB-KW"/>
</dbReference>
<dbReference type="InterPro" id="IPR001911">
    <property type="entry name" value="Ribosomal_bS21"/>
</dbReference>
<sequence>MRAFAGRVRTNCRISAFLPQPFGHKLFRGVAYAHERFLWRTVLVKNNDVDGAMRVLNKNLSREGLMSIVRRSKYYEYPCEQRNRMSHEYCKSIYNEDMQRKIAFIMRKNRPEPLPGVF</sequence>
<keyword evidence="4" id="KW-1185">Reference proteome</keyword>
<protein>
    <submittedName>
        <fullName evidence="5">Mitochondrial ribosomal protein S21</fullName>
    </submittedName>
</protein>
<accession>A0A915L7A7</accession>
<evidence type="ECO:0000313" key="4">
    <source>
        <dbReference type="Proteomes" id="UP000887565"/>
    </source>
</evidence>
<keyword evidence="3" id="KW-0687">Ribonucleoprotein</keyword>
<evidence type="ECO:0000256" key="3">
    <source>
        <dbReference type="ARBA" id="ARBA00023274"/>
    </source>
</evidence>
<organism evidence="4 5">
    <name type="scientific">Romanomermis culicivorax</name>
    <name type="common">Nematode worm</name>
    <dbReference type="NCBI Taxonomy" id="13658"/>
    <lineage>
        <taxon>Eukaryota</taxon>
        <taxon>Metazoa</taxon>
        <taxon>Ecdysozoa</taxon>
        <taxon>Nematoda</taxon>
        <taxon>Enoplea</taxon>
        <taxon>Dorylaimia</taxon>
        <taxon>Mermithida</taxon>
        <taxon>Mermithoidea</taxon>
        <taxon>Mermithidae</taxon>
        <taxon>Romanomermis</taxon>
    </lineage>
</organism>
<evidence type="ECO:0000256" key="2">
    <source>
        <dbReference type="ARBA" id="ARBA00022980"/>
    </source>
</evidence>
<evidence type="ECO:0000256" key="1">
    <source>
        <dbReference type="ARBA" id="ARBA00006640"/>
    </source>
</evidence>
<dbReference type="GO" id="GO:0003735">
    <property type="term" value="F:structural constituent of ribosome"/>
    <property type="evidence" value="ECO:0007669"/>
    <property type="project" value="InterPro"/>
</dbReference>
<dbReference type="OMA" id="MRHAQFL"/>
<dbReference type="InterPro" id="IPR038380">
    <property type="entry name" value="Ribosomal_bS21_sf"/>
</dbReference>
<keyword evidence="2" id="KW-0689">Ribosomal protein</keyword>
<dbReference type="GO" id="GO:0006412">
    <property type="term" value="P:translation"/>
    <property type="evidence" value="ECO:0007669"/>
    <property type="project" value="InterPro"/>
</dbReference>
<dbReference type="NCBIfam" id="TIGR00030">
    <property type="entry name" value="S21p"/>
    <property type="match status" value="1"/>
</dbReference>
<dbReference type="PANTHER" id="PTHR21109">
    <property type="entry name" value="MITOCHONDRIAL 28S RIBOSOMAL PROTEIN S21"/>
    <property type="match status" value="1"/>
</dbReference>
<proteinExistence type="inferred from homology"/>
<reference evidence="5" key="1">
    <citation type="submission" date="2022-11" db="UniProtKB">
        <authorList>
            <consortium name="WormBaseParasite"/>
        </authorList>
    </citation>
    <scope>IDENTIFICATION</scope>
</reference>
<dbReference type="AlphaFoldDB" id="A0A915L7A7"/>
<dbReference type="GO" id="GO:1990904">
    <property type="term" value="C:ribonucleoprotein complex"/>
    <property type="evidence" value="ECO:0007669"/>
    <property type="project" value="UniProtKB-KW"/>
</dbReference>